<protein>
    <submittedName>
        <fullName evidence="6">Mannose-6-phosphate isomerase</fullName>
    </submittedName>
</protein>
<organism evidence="6 7">
    <name type="scientific">Lachnobacterium bovis DSM 14045</name>
    <dbReference type="NCBI Taxonomy" id="1122142"/>
    <lineage>
        <taxon>Bacteria</taxon>
        <taxon>Bacillati</taxon>
        <taxon>Bacillota</taxon>
        <taxon>Clostridia</taxon>
        <taxon>Lachnospirales</taxon>
        <taxon>Lachnospiraceae</taxon>
        <taxon>Lachnobacterium</taxon>
    </lineage>
</organism>
<dbReference type="Pfam" id="PF20511">
    <property type="entry name" value="PMI_typeI_cat"/>
    <property type="match status" value="1"/>
</dbReference>
<dbReference type="InterPro" id="IPR014628">
    <property type="entry name" value="Man6P_isomerase_Firm_short"/>
</dbReference>
<evidence type="ECO:0000313" key="6">
    <source>
        <dbReference type="EMBL" id="SDY23579.1"/>
    </source>
</evidence>
<sequence length="319" mass="36112">MQDQKIMLLKSKCTHNIWGGTRIRELFNFDEAGEDVGECWGISAFKDNASIVKNGMYEGMSLCDLYEQHPEVFGNIDSDRFPLLIKIIDAKDDLSIQVHPDDKYADENENHSLGKKECWYILDCDEDATIVVGHNAKTKDELKTMIEEGKWSDFIREIPIHKGDFIQIDPGTVHAIKGGTLILETQQNSDITYRVYDYDRLSNGQKRQLHIKQSIDVIKVPAADVKDCVIGANEIENMCEENNLNEIFKCDRYTVFRLNVNTTTSKKISQEYSFLTLLVTEGRGSINDIAVKKGDCMLVPNDVKSLEVTGEFEALAATV</sequence>
<feature type="binding site" evidence="3">
    <location>
        <position position="174"/>
    </location>
    <ligand>
        <name>Zn(2+)</name>
        <dbReference type="ChEBI" id="CHEBI:29105"/>
    </ligand>
</feature>
<dbReference type="PIRSF" id="PIRSF036894">
    <property type="entry name" value="PMI_Firm_short"/>
    <property type="match status" value="1"/>
</dbReference>
<dbReference type="PANTHER" id="PTHR42742:SF3">
    <property type="entry name" value="FRUCTOKINASE"/>
    <property type="match status" value="1"/>
</dbReference>
<evidence type="ECO:0000313" key="7">
    <source>
        <dbReference type="Proteomes" id="UP000183918"/>
    </source>
</evidence>
<feature type="domain" description="Phosphomannose isomerase type I catalytic" evidence="5">
    <location>
        <begin position="8"/>
        <end position="113"/>
    </location>
</feature>
<keyword evidence="6" id="KW-0413">Isomerase</keyword>
<keyword evidence="7" id="KW-1185">Reference proteome</keyword>
<dbReference type="InterPro" id="IPR051804">
    <property type="entry name" value="Carb_Metab_Reg_Kinase/Isom"/>
</dbReference>
<dbReference type="GO" id="GO:0004476">
    <property type="term" value="F:mannose-6-phosphate isomerase activity"/>
    <property type="evidence" value="ECO:0007669"/>
    <property type="project" value="InterPro"/>
</dbReference>
<dbReference type="OrthoDB" id="9808275at2"/>
<evidence type="ECO:0000256" key="4">
    <source>
        <dbReference type="PIRSR" id="PIRSR036894-2"/>
    </source>
</evidence>
<dbReference type="GO" id="GO:0008270">
    <property type="term" value="F:zinc ion binding"/>
    <property type="evidence" value="ECO:0007669"/>
    <property type="project" value="InterPro"/>
</dbReference>
<evidence type="ECO:0000259" key="5">
    <source>
        <dbReference type="Pfam" id="PF20511"/>
    </source>
</evidence>
<evidence type="ECO:0000256" key="3">
    <source>
        <dbReference type="PIRSR" id="PIRSR036894-1"/>
    </source>
</evidence>
<keyword evidence="2 3" id="KW-0862">Zinc</keyword>
<dbReference type="Proteomes" id="UP000183918">
    <property type="component" value="Unassembled WGS sequence"/>
</dbReference>
<dbReference type="eggNOG" id="COG1482">
    <property type="taxonomic scope" value="Bacteria"/>
</dbReference>
<comment type="cofactor">
    <cofactor evidence="3">
        <name>Zn(2+)</name>
        <dbReference type="ChEBI" id="CHEBI:29105"/>
    </cofactor>
    <text evidence="3">Binds 1 zinc ion per subunit.</text>
</comment>
<dbReference type="Gene3D" id="2.60.120.10">
    <property type="entry name" value="Jelly Rolls"/>
    <property type="match status" value="2"/>
</dbReference>
<accession>A0A1H3I8M4</accession>
<keyword evidence="1 3" id="KW-0479">Metal-binding</keyword>
<feature type="binding site" evidence="3">
    <location>
        <position position="99"/>
    </location>
    <ligand>
        <name>Zn(2+)</name>
        <dbReference type="ChEBI" id="CHEBI:29105"/>
    </ligand>
</feature>
<dbReference type="InterPro" id="IPR046457">
    <property type="entry name" value="PMI_typeI_cat"/>
</dbReference>
<name>A0A1H3I8M4_9FIRM</name>
<feature type="binding site" evidence="3">
    <location>
        <position position="117"/>
    </location>
    <ligand>
        <name>Zn(2+)</name>
        <dbReference type="ChEBI" id="CHEBI:29105"/>
    </ligand>
</feature>
<dbReference type="RefSeq" id="WP_074716847.1">
    <property type="nucleotide sequence ID" value="NZ_FNPG01000011.1"/>
</dbReference>
<dbReference type="CDD" id="cd07010">
    <property type="entry name" value="cupin_PMI_type_I_N_bac"/>
    <property type="match status" value="1"/>
</dbReference>
<dbReference type="PANTHER" id="PTHR42742">
    <property type="entry name" value="TRANSCRIPTIONAL REPRESSOR MPRA"/>
    <property type="match status" value="1"/>
</dbReference>
<dbReference type="AlphaFoldDB" id="A0A1H3I8M4"/>
<dbReference type="GO" id="GO:0005975">
    <property type="term" value="P:carbohydrate metabolic process"/>
    <property type="evidence" value="ECO:0007669"/>
    <property type="project" value="InterPro"/>
</dbReference>
<dbReference type="InterPro" id="IPR011051">
    <property type="entry name" value="RmlC_Cupin_sf"/>
</dbReference>
<reference evidence="6 7" key="1">
    <citation type="submission" date="2016-10" db="EMBL/GenBank/DDBJ databases">
        <authorList>
            <person name="de Groot N.N."/>
        </authorList>
    </citation>
    <scope>NUCLEOTIDE SEQUENCE [LARGE SCALE GENOMIC DNA]</scope>
    <source>
        <strain evidence="6 7">DSM 14045</strain>
    </source>
</reference>
<dbReference type="SUPFAM" id="SSF51182">
    <property type="entry name" value="RmlC-like cupins"/>
    <property type="match status" value="1"/>
</dbReference>
<evidence type="ECO:0000256" key="2">
    <source>
        <dbReference type="ARBA" id="ARBA00022833"/>
    </source>
</evidence>
<gene>
    <name evidence="6" type="ORF">SAMN02910414_01077</name>
</gene>
<evidence type="ECO:0000256" key="1">
    <source>
        <dbReference type="ARBA" id="ARBA00022723"/>
    </source>
</evidence>
<proteinExistence type="predicted"/>
<feature type="active site" evidence="4">
    <location>
        <position position="194"/>
    </location>
</feature>
<dbReference type="EMBL" id="FNPG01000011">
    <property type="protein sequence ID" value="SDY23579.1"/>
    <property type="molecule type" value="Genomic_DNA"/>
</dbReference>
<dbReference type="STRING" id="1122142.SAMN02910414_01077"/>
<dbReference type="InterPro" id="IPR014710">
    <property type="entry name" value="RmlC-like_jellyroll"/>
</dbReference>